<keyword evidence="1 8" id="KW-0444">Lipid biosynthesis</keyword>
<keyword evidence="2 8" id="KW-0808">Transferase</keyword>
<feature type="domain" description="4'-phosphopantetheinyl transferase" evidence="9">
    <location>
        <begin position="7"/>
        <end position="117"/>
    </location>
</feature>
<name>A0A2R8FB41_9CHLA</name>
<dbReference type="NCBIfam" id="TIGR00556">
    <property type="entry name" value="pantethn_trn"/>
    <property type="match status" value="1"/>
</dbReference>
<comment type="function">
    <text evidence="8">Transfers the 4'-phosphopantetheine moiety from coenzyme A to a Ser of acyl-carrier-protein.</text>
</comment>
<dbReference type="Pfam" id="PF01648">
    <property type="entry name" value="ACPS"/>
    <property type="match status" value="1"/>
</dbReference>
<evidence type="ECO:0000256" key="5">
    <source>
        <dbReference type="ARBA" id="ARBA00022842"/>
    </source>
</evidence>
<accession>A0A2R8FB41</accession>
<evidence type="ECO:0000256" key="8">
    <source>
        <dbReference type="HAMAP-Rule" id="MF_00101"/>
    </source>
</evidence>
<gene>
    <name evidence="8 10" type="primary">acpS</name>
    <name evidence="10" type="ORF">C10C_0283</name>
</gene>
<dbReference type="InterPro" id="IPR004568">
    <property type="entry name" value="Ppantetheine-prot_Trfase_dom"/>
</dbReference>
<dbReference type="InterPro" id="IPR008278">
    <property type="entry name" value="4-PPantetheinyl_Trfase_dom"/>
</dbReference>
<protein>
    <recommendedName>
        <fullName evidence="8">Holo-[acyl-carrier-protein] synthase</fullName>
        <shortName evidence="8">Holo-ACP synthase</shortName>
        <ecNumber evidence="8">2.7.8.7</ecNumber>
    </recommendedName>
    <alternativeName>
        <fullName evidence="8">4'-phosphopantetheinyl transferase AcpS</fullName>
    </alternativeName>
</protein>
<dbReference type="GO" id="GO:0006633">
    <property type="term" value="P:fatty acid biosynthetic process"/>
    <property type="evidence" value="ECO:0007669"/>
    <property type="project" value="UniProtKB-UniRule"/>
</dbReference>
<comment type="similarity">
    <text evidence="8">Belongs to the P-Pant transferase superfamily. AcpS family.</text>
</comment>
<proteinExistence type="inferred from homology"/>
<dbReference type="Proteomes" id="UP000244926">
    <property type="component" value="Chromosome I"/>
</dbReference>
<comment type="catalytic activity">
    <reaction evidence="8">
        <text>apo-[ACP] + CoA = holo-[ACP] + adenosine 3',5'-bisphosphate + H(+)</text>
        <dbReference type="Rhea" id="RHEA:12068"/>
        <dbReference type="Rhea" id="RHEA-COMP:9685"/>
        <dbReference type="Rhea" id="RHEA-COMP:9690"/>
        <dbReference type="ChEBI" id="CHEBI:15378"/>
        <dbReference type="ChEBI" id="CHEBI:29999"/>
        <dbReference type="ChEBI" id="CHEBI:57287"/>
        <dbReference type="ChEBI" id="CHEBI:58343"/>
        <dbReference type="ChEBI" id="CHEBI:64479"/>
        <dbReference type="EC" id="2.7.8.7"/>
    </reaction>
</comment>
<keyword evidence="4 8" id="KW-0276">Fatty acid metabolism</keyword>
<comment type="cofactor">
    <cofactor evidence="8">
        <name>Mg(2+)</name>
        <dbReference type="ChEBI" id="CHEBI:18420"/>
    </cofactor>
</comment>
<dbReference type="GO" id="GO:0008897">
    <property type="term" value="F:holo-[acyl-carrier-protein] synthase activity"/>
    <property type="evidence" value="ECO:0007669"/>
    <property type="project" value="UniProtKB-UniRule"/>
</dbReference>
<dbReference type="GO" id="GO:0000287">
    <property type="term" value="F:magnesium ion binding"/>
    <property type="evidence" value="ECO:0007669"/>
    <property type="project" value="UniProtKB-UniRule"/>
</dbReference>
<evidence type="ECO:0000313" key="11">
    <source>
        <dbReference type="Proteomes" id="UP000244926"/>
    </source>
</evidence>
<evidence type="ECO:0000313" key="10">
    <source>
        <dbReference type="EMBL" id="SPN73457.1"/>
    </source>
</evidence>
<evidence type="ECO:0000256" key="2">
    <source>
        <dbReference type="ARBA" id="ARBA00022679"/>
    </source>
</evidence>
<dbReference type="Gene3D" id="3.90.470.20">
    <property type="entry name" value="4'-phosphopantetheinyl transferase domain"/>
    <property type="match status" value="1"/>
</dbReference>
<dbReference type="SUPFAM" id="SSF56214">
    <property type="entry name" value="4'-phosphopantetheinyl transferase"/>
    <property type="match status" value="1"/>
</dbReference>
<dbReference type="KEGG" id="csee:C10C_0283"/>
<keyword evidence="6 8" id="KW-0443">Lipid metabolism</keyword>
<dbReference type="GO" id="GO:0005737">
    <property type="term" value="C:cytoplasm"/>
    <property type="evidence" value="ECO:0007669"/>
    <property type="project" value="UniProtKB-SubCell"/>
</dbReference>
<dbReference type="InterPro" id="IPR037143">
    <property type="entry name" value="4-PPantetheinyl_Trfase_dom_sf"/>
</dbReference>
<keyword evidence="7 8" id="KW-0275">Fatty acid biosynthesis</keyword>
<dbReference type="OrthoDB" id="517356at2"/>
<dbReference type="EC" id="2.7.8.7" evidence="8"/>
<comment type="subcellular location">
    <subcellularLocation>
        <location evidence="8">Cytoplasm</location>
    </subcellularLocation>
</comment>
<evidence type="ECO:0000256" key="6">
    <source>
        <dbReference type="ARBA" id="ARBA00023098"/>
    </source>
</evidence>
<evidence type="ECO:0000256" key="4">
    <source>
        <dbReference type="ARBA" id="ARBA00022832"/>
    </source>
</evidence>
<dbReference type="NCBIfam" id="TIGR00516">
    <property type="entry name" value="acpS"/>
    <property type="match status" value="1"/>
</dbReference>
<keyword evidence="11" id="KW-1185">Reference proteome</keyword>
<sequence>MTIIHTGTDIIEISRIRNALSVHGKRLLNRIFTEREQTYCLQKTDPVPSLAGRFAGKEAVAKALGTGIGGVVAWKDIEIFIIGQRPEVALPLRVYAEIGITKVILSISHCKQYAVATAIALA</sequence>
<keyword evidence="3 8" id="KW-0479">Metal-binding</keyword>
<keyword evidence="5 8" id="KW-0460">Magnesium</keyword>
<reference evidence="11" key="1">
    <citation type="submission" date="2017-11" db="EMBL/GenBank/DDBJ databases">
        <authorList>
            <person name="Seth-Smith MB H."/>
        </authorList>
    </citation>
    <scope>NUCLEOTIDE SEQUENCE [LARGE SCALE GENOMIC DNA]</scope>
</reference>
<dbReference type="AlphaFoldDB" id="A0A2R8FB41"/>
<dbReference type="InterPro" id="IPR002582">
    <property type="entry name" value="ACPS"/>
</dbReference>
<evidence type="ECO:0000256" key="3">
    <source>
        <dbReference type="ARBA" id="ARBA00022723"/>
    </source>
</evidence>
<feature type="binding site" evidence="8">
    <location>
        <position position="9"/>
    </location>
    <ligand>
        <name>Mg(2+)</name>
        <dbReference type="ChEBI" id="CHEBI:18420"/>
    </ligand>
</feature>
<organism evidence="10 11">
    <name type="scientific">Chlamydia serpentis</name>
    <dbReference type="NCBI Taxonomy" id="1967782"/>
    <lineage>
        <taxon>Bacteria</taxon>
        <taxon>Pseudomonadati</taxon>
        <taxon>Chlamydiota</taxon>
        <taxon>Chlamydiia</taxon>
        <taxon>Chlamydiales</taxon>
        <taxon>Chlamydiaceae</taxon>
        <taxon>Chlamydia/Chlamydophila group</taxon>
        <taxon>Chlamydia</taxon>
    </lineage>
</organism>
<dbReference type="EMBL" id="LT993738">
    <property type="protein sequence ID" value="SPN73457.1"/>
    <property type="molecule type" value="Genomic_DNA"/>
</dbReference>
<evidence type="ECO:0000256" key="1">
    <source>
        <dbReference type="ARBA" id="ARBA00022516"/>
    </source>
</evidence>
<feature type="binding site" evidence="8">
    <location>
        <position position="58"/>
    </location>
    <ligand>
        <name>Mg(2+)</name>
        <dbReference type="ChEBI" id="CHEBI:18420"/>
    </ligand>
</feature>
<evidence type="ECO:0000259" key="9">
    <source>
        <dbReference type="Pfam" id="PF01648"/>
    </source>
</evidence>
<dbReference type="HAMAP" id="MF_00101">
    <property type="entry name" value="AcpS"/>
    <property type="match status" value="1"/>
</dbReference>
<evidence type="ECO:0000256" key="7">
    <source>
        <dbReference type="ARBA" id="ARBA00023160"/>
    </source>
</evidence>
<keyword evidence="8" id="KW-0963">Cytoplasm</keyword>
<dbReference type="RefSeq" id="WP_108896421.1">
    <property type="nucleotide sequence ID" value="NZ_LT993738.1"/>
</dbReference>